<keyword evidence="2" id="KW-0732">Signal</keyword>
<dbReference type="EMBL" id="ML993612">
    <property type="protein sequence ID" value="KAF2162701.1"/>
    <property type="molecule type" value="Genomic_DNA"/>
</dbReference>
<gene>
    <name evidence="3" type="ORF">M409DRAFT_58110</name>
</gene>
<evidence type="ECO:0000256" key="1">
    <source>
        <dbReference type="SAM" id="MobiDB-lite"/>
    </source>
</evidence>
<sequence length="441" mass="46434">MYFLTFAALLTGALATPLLELDARDGRPSCSVNCTKVQSRCARSTQMASVTKLDVERVRGFFRWFVDGVYDCYFVSLGILMGREQGIDVRRTITSTSTNFATLTSTAPAQTVTKSTTLYAEITSFIATSTSTVYTSTITGTSTTIVNAPDITKCAAPADLSSPPPQKREPGAGERCKEKKPRCFSRQHNSEQISSACGCFGVTAGPRSPGGGGGNGTPVTSTVTSFTTVWTTVQSGSITTLTPTLTTLLPTTSTSTKRLTSTTTLSTITTASVTSIRYAVATAAYQNTPFRILASGGTVTGKYLLTPNPAGGTDFFSTALLVFAADTATTATTFTWNATSNALVVAHAGNPANGYAATILGTGVADKLRAQNFAFQDEEAITCGVVGGPGETCVLQCQNPFDQARESFEDCYQGDRNWMVGMRAGADYGACPLVRPYLVTG</sequence>
<dbReference type="AlphaFoldDB" id="A0A6A6C6M6"/>
<evidence type="ECO:0000313" key="4">
    <source>
        <dbReference type="Proteomes" id="UP000799537"/>
    </source>
</evidence>
<dbReference type="RefSeq" id="XP_033663590.1">
    <property type="nucleotide sequence ID" value="XM_033813822.1"/>
</dbReference>
<evidence type="ECO:0000313" key="3">
    <source>
        <dbReference type="EMBL" id="KAF2162701.1"/>
    </source>
</evidence>
<keyword evidence="4" id="KW-1185">Reference proteome</keyword>
<organism evidence="3 4">
    <name type="scientific">Zasmidium cellare ATCC 36951</name>
    <dbReference type="NCBI Taxonomy" id="1080233"/>
    <lineage>
        <taxon>Eukaryota</taxon>
        <taxon>Fungi</taxon>
        <taxon>Dikarya</taxon>
        <taxon>Ascomycota</taxon>
        <taxon>Pezizomycotina</taxon>
        <taxon>Dothideomycetes</taxon>
        <taxon>Dothideomycetidae</taxon>
        <taxon>Mycosphaerellales</taxon>
        <taxon>Mycosphaerellaceae</taxon>
        <taxon>Zasmidium</taxon>
    </lineage>
</organism>
<protein>
    <submittedName>
        <fullName evidence="3">Uncharacterized protein</fullName>
    </submittedName>
</protein>
<feature type="compositionally biased region" description="Basic and acidic residues" evidence="1">
    <location>
        <begin position="166"/>
        <end position="177"/>
    </location>
</feature>
<feature type="chain" id="PRO_5025599206" evidence="2">
    <location>
        <begin position="16"/>
        <end position="441"/>
    </location>
</feature>
<feature type="region of interest" description="Disordered" evidence="1">
    <location>
        <begin position="156"/>
        <end position="178"/>
    </location>
</feature>
<name>A0A6A6C6M6_ZASCE</name>
<dbReference type="Proteomes" id="UP000799537">
    <property type="component" value="Unassembled WGS sequence"/>
</dbReference>
<accession>A0A6A6C6M6</accession>
<proteinExistence type="predicted"/>
<feature type="signal peptide" evidence="2">
    <location>
        <begin position="1"/>
        <end position="15"/>
    </location>
</feature>
<reference evidence="3" key="1">
    <citation type="journal article" date="2020" name="Stud. Mycol.">
        <title>101 Dothideomycetes genomes: a test case for predicting lifestyles and emergence of pathogens.</title>
        <authorList>
            <person name="Haridas S."/>
            <person name="Albert R."/>
            <person name="Binder M."/>
            <person name="Bloem J."/>
            <person name="Labutti K."/>
            <person name="Salamov A."/>
            <person name="Andreopoulos B."/>
            <person name="Baker S."/>
            <person name="Barry K."/>
            <person name="Bills G."/>
            <person name="Bluhm B."/>
            <person name="Cannon C."/>
            <person name="Castanera R."/>
            <person name="Culley D."/>
            <person name="Daum C."/>
            <person name="Ezra D."/>
            <person name="Gonzalez J."/>
            <person name="Henrissat B."/>
            <person name="Kuo A."/>
            <person name="Liang C."/>
            <person name="Lipzen A."/>
            <person name="Lutzoni F."/>
            <person name="Magnuson J."/>
            <person name="Mondo S."/>
            <person name="Nolan M."/>
            <person name="Ohm R."/>
            <person name="Pangilinan J."/>
            <person name="Park H.-J."/>
            <person name="Ramirez L."/>
            <person name="Alfaro M."/>
            <person name="Sun H."/>
            <person name="Tritt A."/>
            <person name="Yoshinaga Y."/>
            <person name="Zwiers L.-H."/>
            <person name="Turgeon B."/>
            <person name="Goodwin S."/>
            <person name="Spatafora J."/>
            <person name="Crous P."/>
            <person name="Grigoriev I."/>
        </authorList>
    </citation>
    <scope>NUCLEOTIDE SEQUENCE</scope>
    <source>
        <strain evidence="3">ATCC 36951</strain>
    </source>
</reference>
<dbReference type="GeneID" id="54567094"/>
<evidence type="ECO:0000256" key="2">
    <source>
        <dbReference type="SAM" id="SignalP"/>
    </source>
</evidence>